<evidence type="ECO:0000313" key="7">
    <source>
        <dbReference type="EMBL" id="MBO1109949.1"/>
    </source>
</evidence>
<accession>A0A8I1W8R2</accession>
<dbReference type="GO" id="GO:0003676">
    <property type="term" value="F:nucleic acid binding"/>
    <property type="evidence" value="ECO:0007669"/>
    <property type="project" value="InterPro"/>
</dbReference>
<dbReference type="InterPro" id="IPR050079">
    <property type="entry name" value="DEAD_box_RNA_helicase"/>
</dbReference>
<keyword evidence="2" id="KW-0378">Hydrolase</keyword>
<feature type="non-terminal residue" evidence="7">
    <location>
        <position position="136"/>
    </location>
</feature>
<dbReference type="EMBL" id="JAFNAA010000113">
    <property type="protein sequence ID" value="MBO1109949.1"/>
    <property type="molecule type" value="Genomic_DNA"/>
</dbReference>
<proteinExistence type="predicted"/>
<evidence type="ECO:0000259" key="6">
    <source>
        <dbReference type="PROSITE" id="PS51195"/>
    </source>
</evidence>
<sequence>MSNSDTQPAHAFSTLKLEPELLDILSSMVYHAMTPIQARSLPAILAGEDVIGQGKTCSGTTAALGLGLLNQFDVKRLRIHTLVLCPTPALAAQAAQQIRTLARGTHHVTVPTLSSRVPILPQLRSLAHRAPMSVIS</sequence>
<evidence type="ECO:0000256" key="1">
    <source>
        <dbReference type="ARBA" id="ARBA00022741"/>
    </source>
</evidence>
<evidence type="ECO:0000313" key="8">
    <source>
        <dbReference type="Proteomes" id="UP000664658"/>
    </source>
</evidence>
<dbReference type="Proteomes" id="UP000664658">
    <property type="component" value="Unassembled WGS sequence"/>
</dbReference>
<dbReference type="PANTHER" id="PTHR47959:SF1">
    <property type="entry name" value="ATP-DEPENDENT RNA HELICASE DBPA"/>
    <property type="match status" value="1"/>
</dbReference>
<keyword evidence="1" id="KW-0547">Nucleotide-binding</keyword>
<evidence type="ECO:0000256" key="4">
    <source>
        <dbReference type="ARBA" id="ARBA00022840"/>
    </source>
</evidence>
<dbReference type="GO" id="GO:0016787">
    <property type="term" value="F:hydrolase activity"/>
    <property type="evidence" value="ECO:0007669"/>
    <property type="project" value="UniProtKB-KW"/>
</dbReference>
<organism evidence="7 8">
    <name type="scientific">Plesiomonas shigelloides</name>
    <name type="common">Aeromonas shigelloides</name>
    <dbReference type="NCBI Taxonomy" id="703"/>
    <lineage>
        <taxon>Bacteria</taxon>
        <taxon>Pseudomonadati</taxon>
        <taxon>Pseudomonadota</taxon>
        <taxon>Gammaproteobacteria</taxon>
        <taxon>Enterobacterales</taxon>
        <taxon>Enterobacteriaceae</taxon>
        <taxon>Plesiomonas</taxon>
    </lineage>
</organism>
<dbReference type="GO" id="GO:0005829">
    <property type="term" value="C:cytosol"/>
    <property type="evidence" value="ECO:0007669"/>
    <property type="project" value="TreeGrafter"/>
</dbReference>
<keyword evidence="4" id="KW-0067">ATP-binding</keyword>
<reference evidence="7" key="1">
    <citation type="submission" date="2021-03" db="EMBL/GenBank/DDBJ databases">
        <title>Plesiomonas shigelloides zfcc0051, isolated from zebrafish feces.</title>
        <authorList>
            <person name="Vanderhoek Z."/>
            <person name="Gaulke C."/>
        </authorList>
    </citation>
    <scope>NUCLEOTIDE SEQUENCE</scope>
    <source>
        <strain evidence="7">Zfcc0051</strain>
    </source>
</reference>
<dbReference type="PROSITE" id="PS51195">
    <property type="entry name" value="Q_MOTIF"/>
    <property type="match status" value="1"/>
</dbReference>
<dbReference type="RefSeq" id="WP_207542856.1">
    <property type="nucleotide sequence ID" value="NZ_JAFNAA010000113.1"/>
</dbReference>
<comment type="caution">
    <text evidence="7">The sequence shown here is derived from an EMBL/GenBank/DDBJ whole genome shotgun (WGS) entry which is preliminary data.</text>
</comment>
<evidence type="ECO:0000256" key="3">
    <source>
        <dbReference type="ARBA" id="ARBA00022806"/>
    </source>
</evidence>
<dbReference type="PANTHER" id="PTHR47959">
    <property type="entry name" value="ATP-DEPENDENT RNA HELICASE RHLE-RELATED"/>
    <property type="match status" value="1"/>
</dbReference>
<dbReference type="SUPFAM" id="SSF52540">
    <property type="entry name" value="P-loop containing nucleoside triphosphate hydrolases"/>
    <property type="match status" value="1"/>
</dbReference>
<dbReference type="Pfam" id="PF00270">
    <property type="entry name" value="DEAD"/>
    <property type="match status" value="1"/>
</dbReference>
<name>A0A8I1W8R2_PLESH</name>
<evidence type="ECO:0000256" key="2">
    <source>
        <dbReference type="ARBA" id="ARBA00022801"/>
    </source>
</evidence>
<feature type="short sequence motif" description="Q motif" evidence="5">
    <location>
        <begin position="10"/>
        <end position="38"/>
    </location>
</feature>
<protein>
    <submittedName>
        <fullName evidence="7">DEAD/DEAH box helicase</fullName>
    </submittedName>
</protein>
<evidence type="ECO:0000256" key="5">
    <source>
        <dbReference type="PROSITE-ProRule" id="PRU00552"/>
    </source>
</evidence>
<dbReference type="InterPro" id="IPR014014">
    <property type="entry name" value="RNA_helicase_DEAD_Q_motif"/>
</dbReference>
<dbReference type="GO" id="GO:0005524">
    <property type="term" value="F:ATP binding"/>
    <property type="evidence" value="ECO:0007669"/>
    <property type="project" value="UniProtKB-KW"/>
</dbReference>
<dbReference type="AlphaFoldDB" id="A0A8I1W8R2"/>
<dbReference type="GO" id="GO:0003724">
    <property type="term" value="F:RNA helicase activity"/>
    <property type="evidence" value="ECO:0007669"/>
    <property type="project" value="InterPro"/>
</dbReference>
<gene>
    <name evidence="7" type="ORF">J2R62_17500</name>
</gene>
<feature type="domain" description="DEAD-box RNA helicase Q" evidence="6">
    <location>
        <begin position="10"/>
        <end position="38"/>
    </location>
</feature>
<dbReference type="Gene3D" id="3.40.50.300">
    <property type="entry name" value="P-loop containing nucleotide triphosphate hydrolases"/>
    <property type="match status" value="1"/>
</dbReference>
<keyword evidence="3 7" id="KW-0347">Helicase</keyword>
<dbReference type="InterPro" id="IPR011545">
    <property type="entry name" value="DEAD/DEAH_box_helicase_dom"/>
</dbReference>
<dbReference type="InterPro" id="IPR027417">
    <property type="entry name" value="P-loop_NTPase"/>
</dbReference>